<feature type="domain" description="RCK N-terminal" evidence="4">
    <location>
        <begin position="35"/>
        <end position="155"/>
    </location>
</feature>
<dbReference type="SUPFAM" id="SSF116726">
    <property type="entry name" value="TrkA C-terminal domain-like"/>
    <property type="match status" value="2"/>
</dbReference>
<feature type="transmembrane region" description="Helical" evidence="3">
    <location>
        <begin position="335"/>
        <end position="359"/>
    </location>
</feature>
<dbReference type="InterPro" id="IPR050721">
    <property type="entry name" value="Trk_Ktr_HKT_K-transport"/>
</dbReference>
<feature type="domain" description="RCK N-terminal" evidence="4">
    <location>
        <begin position="381"/>
        <end position="506"/>
    </location>
</feature>
<evidence type="ECO:0000259" key="5">
    <source>
        <dbReference type="PROSITE" id="PS51202"/>
    </source>
</evidence>
<dbReference type="PANTHER" id="PTHR43833">
    <property type="entry name" value="POTASSIUM CHANNEL PROTEIN 2-RELATED-RELATED"/>
    <property type="match status" value="1"/>
</dbReference>
<gene>
    <name evidence="6" type="ORF">Acy02nite_75390</name>
</gene>
<feature type="region of interest" description="Disordered" evidence="2">
    <location>
        <begin position="611"/>
        <end position="632"/>
    </location>
</feature>
<dbReference type="GO" id="GO:0006813">
    <property type="term" value="P:potassium ion transport"/>
    <property type="evidence" value="ECO:0007669"/>
    <property type="project" value="InterPro"/>
</dbReference>
<comment type="caution">
    <text evidence="6">The sequence shown here is derived from an EMBL/GenBank/DDBJ whole genome shotgun (WGS) entry which is preliminary data.</text>
</comment>
<dbReference type="Proteomes" id="UP000619479">
    <property type="component" value="Unassembled WGS sequence"/>
</dbReference>
<dbReference type="SUPFAM" id="SSF51735">
    <property type="entry name" value="NAD(P)-binding Rossmann-fold domains"/>
    <property type="match status" value="2"/>
</dbReference>
<keyword evidence="3" id="KW-0812">Transmembrane</keyword>
<dbReference type="PANTHER" id="PTHR43833:SF11">
    <property type="entry name" value="VOLTAGE-GATED POTASSIUM CHANNEL KCH"/>
    <property type="match status" value="1"/>
</dbReference>
<dbReference type="GO" id="GO:0005886">
    <property type="term" value="C:plasma membrane"/>
    <property type="evidence" value="ECO:0007669"/>
    <property type="project" value="UniProtKB-SubCell"/>
</dbReference>
<dbReference type="InterPro" id="IPR036291">
    <property type="entry name" value="NAD(P)-bd_dom_sf"/>
</dbReference>
<dbReference type="EMBL" id="BOMH01000064">
    <property type="protein sequence ID" value="GID69658.1"/>
    <property type="molecule type" value="Genomic_DNA"/>
</dbReference>
<dbReference type="GO" id="GO:0008324">
    <property type="term" value="F:monoatomic cation transmembrane transporter activity"/>
    <property type="evidence" value="ECO:0007669"/>
    <property type="project" value="InterPro"/>
</dbReference>
<comment type="subcellular location">
    <subcellularLocation>
        <location evidence="1">Cell membrane</location>
        <topology evidence="1">Multi-pass membrane protein</topology>
    </subcellularLocation>
</comment>
<name>A0A919IU36_9ACTN</name>
<dbReference type="Pfam" id="PF02254">
    <property type="entry name" value="TrkA_N"/>
    <property type="match status" value="2"/>
</dbReference>
<keyword evidence="7" id="KW-1185">Reference proteome</keyword>
<feature type="region of interest" description="Disordered" evidence="2">
    <location>
        <begin position="1"/>
        <end position="22"/>
    </location>
</feature>
<dbReference type="InterPro" id="IPR013099">
    <property type="entry name" value="K_chnl_dom"/>
</dbReference>
<dbReference type="Pfam" id="PF07885">
    <property type="entry name" value="Ion_trans_2"/>
    <property type="match status" value="1"/>
</dbReference>
<dbReference type="SUPFAM" id="SSF81324">
    <property type="entry name" value="Voltage-gated potassium channels"/>
    <property type="match status" value="1"/>
</dbReference>
<reference evidence="6" key="1">
    <citation type="submission" date="2021-01" db="EMBL/GenBank/DDBJ databases">
        <title>Whole genome shotgun sequence of Actinoplanes cyaneus NBRC 14990.</title>
        <authorList>
            <person name="Komaki H."/>
            <person name="Tamura T."/>
        </authorList>
    </citation>
    <scope>NUCLEOTIDE SEQUENCE</scope>
    <source>
        <strain evidence="6">NBRC 14990</strain>
    </source>
</reference>
<feature type="transmembrane region" description="Helical" evidence="3">
    <location>
        <begin position="277"/>
        <end position="299"/>
    </location>
</feature>
<accession>A0A919IU36</accession>
<evidence type="ECO:0000256" key="3">
    <source>
        <dbReference type="SAM" id="Phobius"/>
    </source>
</evidence>
<dbReference type="AlphaFoldDB" id="A0A919IU36"/>
<keyword evidence="3" id="KW-0472">Membrane</keyword>
<evidence type="ECO:0008006" key="8">
    <source>
        <dbReference type="Google" id="ProtNLM"/>
    </source>
</evidence>
<dbReference type="InterPro" id="IPR003148">
    <property type="entry name" value="RCK_N"/>
</dbReference>
<dbReference type="Gene3D" id="1.10.287.70">
    <property type="match status" value="1"/>
</dbReference>
<feature type="domain" description="RCK C-terminal" evidence="5">
    <location>
        <begin position="169"/>
        <end position="248"/>
    </location>
</feature>
<evidence type="ECO:0000259" key="4">
    <source>
        <dbReference type="PROSITE" id="PS51201"/>
    </source>
</evidence>
<dbReference type="InterPro" id="IPR006037">
    <property type="entry name" value="RCK_C"/>
</dbReference>
<dbReference type="PROSITE" id="PS50890">
    <property type="entry name" value="PUA"/>
    <property type="match status" value="1"/>
</dbReference>
<sequence length="632" mass="66795">MISVLSWAKGSPGGGPRDYREGMAPADVPVTRDWRGHIIVCGLDDVGLRTVEQLYHAGVRVVVVEDIADPRLVRVVRGWGVPVVVGSPRLQETLDEAGLPGAVAVICVLADDLHTLEAALLMREQRDDVRLVVQLRNPAVGRALSAMRVAVLDVAGLSAPSVVEACLRRGTHELDLDGQPFVAAQVTAEDSGTLRSRYGSLAPLAVTPHDGGEVVICPGRDHPIRAGDRVTVLGTPEELAEARVVGGDEAPADTGPGRLARAVELAGSVLRALDRRIAYALVALITLLNVSVLVLQLGYREPDGTRMTLLDALYFSVESIATVGYGDYNFRDQEAWLRVFAIGLMVVGACFAATFIALLTNMLVSIRIQEALGNRLLDRLTDHVVVIGIGSVGAQVVERLRAIGTGVVVIESDENNRYVAQVRDSGVPVIIADATLARTLDRVQLGSARAVAVLTSDDLVNLETGLAVKDRLGERWGSVPVVLRLFDRTLAATVEHTLSLGVTRSTAALAAPWFVGAALGLDVLATFYVGSQLMLVGRLTVAPGGGLDGLAMQDLSARTRVVAIRRATGGGTLEHPPRRDTRFAAGDQAFLIGPYEELLQVLRRDALSTAGLGPASPSAPASSSPETVVPGG</sequence>
<feature type="domain" description="RCK C-terminal" evidence="5">
    <location>
        <begin position="524"/>
        <end position="607"/>
    </location>
</feature>
<evidence type="ECO:0000313" key="6">
    <source>
        <dbReference type="EMBL" id="GID69658.1"/>
    </source>
</evidence>
<proteinExistence type="predicted"/>
<evidence type="ECO:0000256" key="2">
    <source>
        <dbReference type="SAM" id="MobiDB-lite"/>
    </source>
</evidence>
<evidence type="ECO:0000256" key="1">
    <source>
        <dbReference type="ARBA" id="ARBA00004651"/>
    </source>
</evidence>
<dbReference type="InterPro" id="IPR036721">
    <property type="entry name" value="RCK_C_sf"/>
</dbReference>
<evidence type="ECO:0000313" key="7">
    <source>
        <dbReference type="Proteomes" id="UP000619479"/>
    </source>
</evidence>
<protein>
    <recommendedName>
        <fullName evidence="8">Potassium transporter TrkA</fullName>
    </recommendedName>
</protein>
<dbReference type="Gene3D" id="3.40.50.720">
    <property type="entry name" value="NAD(P)-binding Rossmann-like Domain"/>
    <property type="match status" value="2"/>
</dbReference>
<feature type="compositionally biased region" description="Low complexity" evidence="2">
    <location>
        <begin position="614"/>
        <end position="625"/>
    </location>
</feature>
<organism evidence="6 7">
    <name type="scientific">Actinoplanes cyaneus</name>
    <dbReference type="NCBI Taxonomy" id="52696"/>
    <lineage>
        <taxon>Bacteria</taxon>
        <taxon>Bacillati</taxon>
        <taxon>Actinomycetota</taxon>
        <taxon>Actinomycetes</taxon>
        <taxon>Micromonosporales</taxon>
        <taxon>Micromonosporaceae</taxon>
        <taxon>Actinoplanes</taxon>
    </lineage>
</organism>
<keyword evidence="3" id="KW-1133">Transmembrane helix</keyword>
<dbReference type="PROSITE" id="PS51201">
    <property type="entry name" value="RCK_N"/>
    <property type="match status" value="2"/>
</dbReference>
<dbReference type="Gene3D" id="3.30.70.1450">
    <property type="entry name" value="Regulator of K+ conductance, C-terminal domain"/>
    <property type="match status" value="2"/>
</dbReference>
<dbReference type="Pfam" id="PF02080">
    <property type="entry name" value="TrkA_C"/>
    <property type="match status" value="1"/>
</dbReference>
<dbReference type="PROSITE" id="PS51202">
    <property type="entry name" value="RCK_C"/>
    <property type="match status" value="2"/>
</dbReference>